<dbReference type="NCBIfam" id="TIGR01733">
    <property type="entry name" value="AA-adenyl-dom"/>
    <property type="match status" value="1"/>
</dbReference>
<dbReference type="Gene3D" id="1.10.1200.10">
    <property type="entry name" value="ACP-like"/>
    <property type="match status" value="1"/>
</dbReference>
<dbReference type="InterPro" id="IPR036736">
    <property type="entry name" value="ACP-like_sf"/>
</dbReference>
<gene>
    <name evidence="7" type="ORF">SAMN04487943_101242</name>
</gene>
<dbReference type="SUPFAM" id="SSF52777">
    <property type="entry name" value="CoA-dependent acyltransferases"/>
    <property type="match status" value="4"/>
</dbReference>
<dbReference type="PANTHER" id="PTHR45527">
    <property type="entry name" value="NONRIBOSOMAL PEPTIDE SYNTHETASE"/>
    <property type="match status" value="1"/>
</dbReference>
<evidence type="ECO:0000313" key="7">
    <source>
        <dbReference type="EMBL" id="SFL37620.1"/>
    </source>
</evidence>
<dbReference type="STRING" id="334253.SAMN04487943_101242"/>
<dbReference type="InterPro" id="IPR010071">
    <property type="entry name" value="AA_adenyl_dom"/>
</dbReference>
<dbReference type="Pfam" id="PF13193">
    <property type="entry name" value="AMP-binding_C"/>
    <property type="match status" value="1"/>
</dbReference>
<dbReference type="InterPro" id="IPR045851">
    <property type="entry name" value="AMP-bd_C_sf"/>
</dbReference>
<dbReference type="GO" id="GO:0043041">
    <property type="term" value="P:amino acid activation for nonribosomal peptide biosynthetic process"/>
    <property type="evidence" value="ECO:0007669"/>
    <property type="project" value="TreeGrafter"/>
</dbReference>
<comment type="cofactor">
    <cofactor evidence="1">
        <name>pantetheine 4'-phosphate</name>
        <dbReference type="ChEBI" id="CHEBI:47942"/>
    </cofactor>
</comment>
<dbReference type="RefSeq" id="WP_091479954.1">
    <property type="nucleotide sequence ID" value="NZ_FOTR01000001.1"/>
</dbReference>
<feature type="domain" description="Carrier" evidence="6">
    <location>
        <begin position="1009"/>
        <end position="1083"/>
    </location>
</feature>
<dbReference type="Pfam" id="PF00550">
    <property type="entry name" value="PP-binding"/>
    <property type="match status" value="1"/>
</dbReference>
<dbReference type="Proteomes" id="UP000198565">
    <property type="component" value="Unassembled WGS sequence"/>
</dbReference>
<dbReference type="CDD" id="cd19531">
    <property type="entry name" value="LCL_NRPS-like"/>
    <property type="match status" value="1"/>
</dbReference>
<organism evidence="7 8">
    <name type="scientific">Gracilibacillus orientalis</name>
    <dbReference type="NCBI Taxonomy" id="334253"/>
    <lineage>
        <taxon>Bacteria</taxon>
        <taxon>Bacillati</taxon>
        <taxon>Bacillota</taxon>
        <taxon>Bacilli</taxon>
        <taxon>Bacillales</taxon>
        <taxon>Bacillaceae</taxon>
        <taxon>Gracilibacillus</taxon>
    </lineage>
</organism>
<comment type="similarity">
    <text evidence="2">Belongs to the ATP-dependent AMP-binding enzyme family.</text>
</comment>
<dbReference type="GO" id="GO:0008610">
    <property type="term" value="P:lipid biosynthetic process"/>
    <property type="evidence" value="ECO:0007669"/>
    <property type="project" value="UniProtKB-ARBA"/>
</dbReference>
<protein>
    <submittedName>
        <fullName evidence="7">Amino acid adenylation domain-containing protein</fullName>
    </submittedName>
</protein>
<dbReference type="GO" id="GO:0017000">
    <property type="term" value="P:antibiotic biosynthetic process"/>
    <property type="evidence" value="ECO:0007669"/>
    <property type="project" value="UniProtKB-KW"/>
</dbReference>
<dbReference type="InterPro" id="IPR009081">
    <property type="entry name" value="PP-bd_ACP"/>
</dbReference>
<proteinExistence type="inferred from homology"/>
<evidence type="ECO:0000256" key="4">
    <source>
        <dbReference type="ARBA" id="ARBA00022553"/>
    </source>
</evidence>
<dbReference type="OrthoDB" id="2480518at2"/>
<evidence type="ECO:0000256" key="3">
    <source>
        <dbReference type="ARBA" id="ARBA00022450"/>
    </source>
</evidence>
<keyword evidence="4" id="KW-0597">Phosphoprotein</keyword>
<sequence>MSNSIVSNKGLSSAKEALLKKLSARNNNVSNDIQPQNLSEGILSSTQQRLYYMQKLNPNSGFYNVPTAIEINAKIDPQRFEACLHLLINKHKILRTSYHETQDSKLIQRINKSTEIDYKYVDFNKDTNMHDVDNRIINFILEETHKPLELEKPPVRFFLLKSGEDKHVFLFISHHIMIDGRTTEILINDLKNLYEMKSNEYTLETADEYNYIDFAIWETDYFASEEYKNSLNYWRQQLEGEIDPIDLPKDYARKNESNRIGDRVLKTIPSESLKGINNIARDFKTTKFAVLYTCLNLLLHKLTGNSEIIIGTQVGNRKLSVFDEIAGYFANTVVLKTPIKENDSFSELVQRSSETVLDAFTHQNVPFEKIVEMKGLKRNLSLNPLFQVMLVYQVSNFEALQFGDGEITPLEFHNGTSKFDLDISIVESQDELIISFEYDTELFKKETIKNFLNCYLNVITEENLLNKKVSNIDILEQEERTKITTLWNTTEVDFSKSEWPIHKFIEKWVKKDPNADAILLSNGKVSRAELLKKANQIAWWLIDMHLSRKPIGVCLNRSVNLVSSLLGIVKSGSAYLPIDPILPDDRIDYMINDSQVPVVITSTEYLEKFKNTNAQILNIDEFAWELSTENPVIDVSPDDLFYVIYTSGTSGKPKGVILNHRGRINNFFDFINQFNIGENDKLLSISALSFDMTAFDIFGVLAAGSAIVLPSKSEERNPEIWLDLIEKYNISIWHSAPALLKLLIEKLESSGDNIHLNMRLILLGGDWIPLDLQERLSKFNKEMQYISLGGATEVSMDSTIYEVEKTESHWNSIPYGKPMANQRAYIIDDYGFPVPVGVSGELCLGGIGVGYGYLNQPALTADKFIPDPYWIPGARMYRTGDLARFNSDGTLELLGRMDFQIKIDGYRIESGEIESLIKQFSGIDAAVVSVYKEPNGKQKLVAYYTKSSESDINNNELRRYLADKLPYYMVPMYFVELEQMPLSPNGKVNRKGLPTLVVNKEENKELSIPPKTKNEFLLCDVWSEVLDCNVAEVNKSFFELGGDSIKAIQVVNELRRSRFVIELKDIIKYPTINELAKVIVDNSNVNSVSFTGEQLYLLATNQWNSTNTIEVPLASSMSQDKMKKILNEIISKVDVFKLFIIRKDNFFAQYYHETSAELVFSEQASLPEKEQFQHIKDLMNLNKPFPVHALYVGSKNNNEESKLYITISQMVADRTSMFTMKKLIEGYISNTLVLENSERVFANWASYIKSPDEKETFSYFKRGIKFEQETKLPVNKISKFFNDTNLPWNISFLDRTSNKNDKTLKIGCRGQFEQLNKEEKPELFVILNADDLSSTLSFYVLDEDKNEKLVADILNSLATFNEPLTDIEYPVLPMQNHIIKQLEEQPLNGLYNIQSGFFIPGYFNKEAFIKSYAYLIDKYEILRAYFNTKNKNNIKISFRSEIELPLSELDWSNYSEHRIRLEINKLSQEIRHSKMDLSKAPIWRIFLIEISEELTLFLHFNCYALLDGWSMNIIRRELFRAYQSFSEGSPLSVKCQDLSFSDCCQIINDLDKDKKINYWEEKIKTTVGKNTFNEEKSLKVSSKVSFKQESFQLDKSINEKLTELSRKEGITKTELISFAWGKTMQDIYKEDKVMFGVTMSGRSLGLADLENVPGQFINTLPIYMDLSLERTTEEIFYSLRNDLTESDGREQVGLDQIKRMIGRENKEDLYDTILVFDNYPVGVNLMNDNNFISSNPFADMNLSIAQTEFPLRVDIWLDGNTQIIMSWYENKLSENTIRQVFEQFSQSLNKCLTTLTN</sequence>
<dbReference type="Gene3D" id="3.30.559.30">
    <property type="entry name" value="Nonribosomal peptide synthetase, condensation domain"/>
    <property type="match status" value="2"/>
</dbReference>
<dbReference type="PROSITE" id="PS00012">
    <property type="entry name" value="PHOSPHOPANTETHEINE"/>
    <property type="match status" value="1"/>
</dbReference>
<dbReference type="SUPFAM" id="SSF47336">
    <property type="entry name" value="ACP-like"/>
    <property type="match status" value="1"/>
</dbReference>
<evidence type="ECO:0000256" key="2">
    <source>
        <dbReference type="ARBA" id="ARBA00006432"/>
    </source>
</evidence>
<dbReference type="CDD" id="cd05930">
    <property type="entry name" value="A_NRPS"/>
    <property type="match status" value="1"/>
</dbReference>
<evidence type="ECO:0000259" key="6">
    <source>
        <dbReference type="PROSITE" id="PS50075"/>
    </source>
</evidence>
<keyword evidence="8" id="KW-1185">Reference proteome</keyword>
<dbReference type="FunFam" id="3.40.50.980:FF:000001">
    <property type="entry name" value="Non-ribosomal peptide synthetase"/>
    <property type="match status" value="1"/>
</dbReference>
<dbReference type="PANTHER" id="PTHR45527:SF1">
    <property type="entry name" value="FATTY ACID SYNTHASE"/>
    <property type="match status" value="1"/>
</dbReference>
<dbReference type="GO" id="GO:0005737">
    <property type="term" value="C:cytoplasm"/>
    <property type="evidence" value="ECO:0007669"/>
    <property type="project" value="TreeGrafter"/>
</dbReference>
<dbReference type="Pfam" id="PF00668">
    <property type="entry name" value="Condensation"/>
    <property type="match status" value="2"/>
</dbReference>
<keyword evidence="3" id="KW-0596">Phosphopantetheine</keyword>
<dbReference type="InterPro" id="IPR001242">
    <property type="entry name" value="Condensation_dom"/>
</dbReference>
<dbReference type="SUPFAM" id="SSF56801">
    <property type="entry name" value="Acetyl-CoA synthetase-like"/>
    <property type="match status" value="1"/>
</dbReference>
<dbReference type="InterPro" id="IPR006162">
    <property type="entry name" value="Ppantetheine_attach_site"/>
</dbReference>
<dbReference type="GO" id="GO:0003824">
    <property type="term" value="F:catalytic activity"/>
    <property type="evidence" value="ECO:0007669"/>
    <property type="project" value="InterPro"/>
</dbReference>
<dbReference type="Pfam" id="PF00501">
    <property type="entry name" value="AMP-binding"/>
    <property type="match status" value="1"/>
</dbReference>
<dbReference type="Gene3D" id="2.30.38.10">
    <property type="entry name" value="Luciferase, Domain 3"/>
    <property type="match status" value="1"/>
</dbReference>
<dbReference type="GO" id="GO:0044550">
    <property type="term" value="P:secondary metabolite biosynthetic process"/>
    <property type="evidence" value="ECO:0007669"/>
    <property type="project" value="TreeGrafter"/>
</dbReference>
<dbReference type="Gene3D" id="3.30.300.30">
    <property type="match status" value="1"/>
</dbReference>
<dbReference type="GO" id="GO:0031177">
    <property type="term" value="F:phosphopantetheine binding"/>
    <property type="evidence" value="ECO:0007669"/>
    <property type="project" value="TreeGrafter"/>
</dbReference>
<evidence type="ECO:0000256" key="1">
    <source>
        <dbReference type="ARBA" id="ARBA00001957"/>
    </source>
</evidence>
<dbReference type="InterPro" id="IPR000873">
    <property type="entry name" value="AMP-dep_synth/lig_dom"/>
</dbReference>
<dbReference type="PROSITE" id="PS50075">
    <property type="entry name" value="CARRIER"/>
    <property type="match status" value="1"/>
</dbReference>
<keyword evidence="5" id="KW-0045">Antibiotic biosynthesis</keyword>
<dbReference type="InterPro" id="IPR023213">
    <property type="entry name" value="CAT-like_dom_sf"/>
</dbReference>
<dbReference type="InterPro" id="IPR025110">
    <property type="entry name" value="AMP-bd_C"/>
</dbReference>
<dbReference type="Gene3D" id="3.40.50.980">
    <property type="match status" value="2"/>
</dbReference>
<dbReference type="EMBL" id="FOTR01000001">
    <property type="protein sequence ID" value="SFL37620.1"/>
    <property type="molecule type" value="Genomic_DNA"/>
</dbReference>
<reference evidence="8" key="1">
    <citation type="submission" date="2016-10" db="EMBL/GenBank/DDBJ databases">
        <authorList>
            <person name="Varghese N."/>
            <person name="Submissions S."/>
        </authorList>
    </citation>
    <scope>NUCLEOTIDE SEQUENCE [LARGE SCALE GENOMIC DNA]</scope>
    <source>
        <strain evidence="8">CGMCC 1.4250</strain>
    </source>
</reference>
<dbReference type="Gene3D" id="3.30.559.10">
    <property type="entry name" value="Chloramphenicol acetyltransferase-like domain"/>
    <property type="match status" value="2"/>
</dbReference>
<evidence type="ECO:0000256" key="5">
    <source>
        <dbReference type="ARBA" id="ARBA00023194"/>
    </source>
</evidence>
<accession>A0A1I4H776</accession>
<name>A0A1I4H776_9BACI</name>
<dbReference type="PROSITE" id="PS00455">
    <property type="entry name" value="AMP_BINDING"/>
    <property type="match status" value="1"/>
</dbReference>
<dbReference type="InterPro" id="IPR020845">
    <property type="entry name" value="AMP-binding_CS"/>
</dbReference>
<evidence type="ECO:0000313" key="8">
    <source>
        <dbReference type="Proteomes" id="UP000198565"/>
    </source>
</evidence>